<evidence type="ECO:0000256" key="3">
    <source>
        <dbReference type="ARBA" id="ARBA00023027"/>
    </source>
</evidence>
<dbReference type="Proteomes" id="UP000626244">
    <property type="component" value="Unassembled WGS sequence"/>
</dbReference>
<evidence type="ECO:0000259" key="5">
    <source>
        <dbReference type="Pfam" id="PF25137"/>
    </source>
</evidence>
<evidence type="ECO:0000259" key="4">
    <source>
        <dbReference type="Pfam" id="PF00465"/>
    </source>
</evidence>
<name>A0A8J3AL89_9BACI</name>
<dbReference type="GO" id="GO:0004022">
    <property type="term" value="F:alcohol dehydrogenase (NAD+) activity"/>
    <property type="evidence" value="ECO:0007669"/>
    <property type="project" value="TreeGrafter"/>
</dbReference>
<organism evidence="6 7">
    <name type="scientific">Gottfriedia solisilvae</name>
    <dbReference type="NCBI Taxonomy" id="1516104"/>
    <lineage>
        <taxon>Bacteria</taxon>
        <taxon>Bacillati</taxon>
        <taxon>Bacillota</taxon>
        <taxon>Bacilli</taxon>
        <taxon>Bacillales</taxon>
        <taxon>Bacillaceae</taxon>
        <taxon>Gottfriedia</taxon>
    </lineage>
</organism>
<evidence type="ECO:0000256" key="2">
    <source>
        <dbReference type="ARBA" id="ARBA00023002"/>
    </source>
</evidence>
<sequence>MVTSFFQFSVRTVVNSGVGARSLLPEMIKDLGGKRAVLYVDKGITQAGITDKIKELFEVVPGAVQLVGVFEDIEQDAKGAIINRGAKYFKECNGDALIAVGGGSVLDTVKAIKWMLHNKVDDIRNELLVGNIMQFWPEAEYIAIPHVAIPTTAGTGAEVSPVAVVLNEIAGIKTNILNPFISADMAILDPELTVGLPPKITAFTGFDALTHAVEAYFSPQSNPMADAYALQSIRMIVENLQTAVHKGQDIVARANMLMASTMAISAFCLTINAVPVHNIAHVFGAKFNIPHGLANAVLLPSVMETMAPFYLRRIHGFADALGISNLPEKPEDCLKVVVAFIQNLRTKVGLPDTFADFNVNVDNMAYIVAMVHSDPTGLFYKIPPEVIAKVSNEVAGTSLGVS</sequence>
<dbReference type="Pfam" id="PF00465">
    <property type="entry name" value="Fe-ADH"/>
    <property type="match status" value="1"/>
</dbReference>
<dbReference type="FunFam" id="3.40.50.1970:FF:000003">
    <property type="entry name" value="Alcohol dehydrogenase, iron-containing"/>
    <property type="match status" value="1"/>
</dbReference>
<dbReference type="AlphaFoldDB" id="A0A8J3AL89"/>
<dbReference type="InterPro" id="IPR018211">
    <property type="entry name" value="ADH_Fe_CS"/>
</dbReference>
<dbReference type="EMBL" id="BMHB01000001">
    <property type="protein sequence ID" value="GGI14835.1"/>
    <property type="molecule type" value="Genomic_DNA"/>
</dbReference>
<dbReference type="PROSITE" id="PS00913">
    <property type="entry name" value="ADH_IRON_1"/>
    <property type="match status" value="1"/>
</dbReference>
<keyword evidence="2" id="KW-0560">Oxidoreductase</keyword>
<evidence type="ECO:0000256" key="1">
    <source>
        <dbReference type="ARBA" id="ARBA00007358"/>
    </source>
</evidence>
<protein>
    <submittedName>
        <fullName evidence="6">Alcohol dehydrogenase</fullName>
    </submittedName>
</protein>
<feature type="domain" description="Fe-containing alcohol dehydrogenase-like C-terminal" evidence="5">
    <location>
        <begin position="201"/>
        <end position="372"/>
    </location>
</feature>
<gene>
    <name evidence="6" type="ORF">GCM10007380_24940</name>
</gene>
<dbReference type="Pfam" id="PF25137">
    <property type="entry name" value="ADH_Fe_C"/>
    <property type="match status" value="1"/>
</dbReference>
<dbReference type="RefSeq" id="WP_088000039.1">
    <property type="nucleotide sequence ID" value="NZ_BMHB01000001.1"/>
</dbReference>
<comment type="caution">
    <text evidence="6">The sequence shown here is derived from an EMBL/GenBank/DDBJ whole genome shotgun (WGS) entry which is preliminary data.</text>
</comment>
<dbReference type="GO" id="GO:0046872">
    <property type="term" value="F:metal ion binding"/>
    <property type="evidence" value="ECO:0007669"/>
    <property type="project" value="InterPro"/>
</dbReference>
<keyword evidence="3" id="KW-0520">NAD</keyword>
<dbReference type="Gene3D" id="1.20.1090.10">
    <property type="entry name" value="Dehydroquinate synthase-like - alpha domain"/>
    <property type="match status" value="1"/>
</dbReference>
<dbReference type="InterPro" id="IPR039697">
    <property type="entry name" value="Alcohol_dehydrogenase_Fe"/>
</dbReference>
<evidence type="ECO:0000313" key="7">
    <source>
        <dbReference type="Proteomes" id="UP000626244"/>
    </source>
</evidence>
<dbReference type="PANTHER" id="PTHR11496">
    <property type="entry name" value="ALCOHOL DEHYDROGENASE"/>
    <property type="match status" value="1"/>
</dbReference>
<reference evidence="7" key="1">
    <citation type="journal article" date="2019" name="Int. J. Syst. Evol. Microbiol.">
        <title>The Global Catalogue of Microorganisms (GCM) 10K type strain sequencing project: providing services to taxonomists for standard genome sequencing and annotation.</title>
        <authorList>
            <consortium name="The Broad Institute Genomics Platform"/>
            <consortium name="The Broad Institute Genome Sequencing Center for Infectious Disease"/>
            <person name="Wu L."/>
            <person name="Ma J."/>
        </authorList>
    </citation>
    <scope>NUCLEOTIDE SEQUENCE [LARGE SCALE GENOMIC DNA]</scope>
    <source>
        <strain evidence="7">CGMCC 1.14993</strain>
    </source>
</reference>
<proteinExistence type="inferred from homology"/>
<keyword evidence="7" id="KW-1185">Reference proteome</keyword>
<dbReference type="PANTHER" id="PTHR11496:SF102">
    <property type="entry name" value="ALCOHOL DEHYDROGENASE 4"/>
    <property type="match status" value="1"/>
</dbReference>
<dbReference type="OrthoDB" id="9815791at2"/>
<dbReference type="CDD" id="cd14863">
    <property type="entry name" value="Fe-ADH-like"/>
    <property type="match status" value="1"/>
</dbReference>
<dbReference type="Gene3D" id="3.40.50.1970">
    <property type="match status" value="1"/>
</dbReference>
<accession>A0A8J3AL89</accession>
<comment type="similarity">
    <text evidence="1">Belongs to the iron-containing alcohol dehydrogenase family.</text>
</comment>
<dbReference type="SUPFAM" id="SSF56796">
    <property type="entry name" value="Dehydroquinate synthase-like"/>
    <property type="match status" value="1"/>
</dbReference>
<evidence type="ECO:0000313" key="6">
    <source>
        <dbReference type="EMBL" id="GGI14835.1"/>
    </source>
</evidence>
<feature type="domain" description="Alcohol dehydrogenase iron-type/glycerol dehydrogenase GldA" evidence="4">
    <location>
        <begin position="14"/>
        <end position="190"/>
    </location>
</feature>
<dbReference type="InterPro" id="IPR001670">
    <property type="entry name" value="ADH_Fe/GldA"/>
</dbReference>
<dbReference type="InterPro" id="IPR056798">
    <property type="entry name" value="ADH_Fe_C"/>
</dbReference>